<dbReference type="GO" id="GO:0046872">
    <property type="term" value="F:metal ion binding"/>
    <property type="evidence" value="ECO:0007669"/>
    <property type="project" value="UniProtKB-KW"/>
</dbReference>
<dbReference type="CDD" id="cd02968">
    <property type="entry name" value="SCO"/>
    <property type="match status" value="1"/>
</dbReference>
<dbReference type="PANTHER" id="PTHR12151:SF25">
    <property type="entry name" value="LINALOOL DEHYDRATASE_ISOMERASE DOMAIN-CONTAINING PROTEIN"/>
    <property type="match status" value="1"/>
</dbReference>
<gene>
    <name evidence="7" type="ORF">JOD01_003272</name>
</gene>
<evidence type="ECO:0000256" key="4">
    <source>
        <dbReference type="PIRSR" id="PIRSR603782-2"/>
    </source>
</evidence>
<evidence type="ECO:0000313" key="7">
    <source>
        <dbReference type="EMBL" id="MBM7591621.1"/>
    </source>
</evidence>
<dbReference type="InterPro" id="IPR013766">
    <property type="entry name" value="Thioredoxin_domain"/>
</dbReference>
<accession>A0A938Y460</accession>
<dbReference type="RefSeq" id="WP_239565503.1">
    <property type="nucleotide sequence ID" value="NZ_BAABIN010000037.1"/>
</dbReference>
<keyword evidence="5" id="KW-0472">Membrane</keyword>
<comment type="similarity">
    <text evidence="1">Belongs to the SCO1/2 family.</text>
</comment>
<feature type="binding site" evidence="3">
    <location>
        <position position="175"/>
    </location>
    <ligand>
        <name>Cu cation</name>
        <dbReference type="ChEBI" id="CHEBI:23378"/>
    </ligand>
</feature>
<feature type="binding site" evidence="3">
    <location>
        <position position="89"/>
    </location>
    <ligand>
        <name>Cu cation</name>
        <dbReference type="ChEBI" id="CHEBI:23378"/>
    </ligand>
</feature>
<dbReference type="EMBL" id="JAFBEB010000013">
    <property type="protein sequence ID" value="MBM7591621.1"/>
    <property type="molecule type" value="Genomic_DNA"/>
</dbReference>
<keyword evidence="5" id="KW-0812">Transmembrane</keyword>
<keyword evidence="5" id="KW-1133">Transmembrane helix</keyword>
<dbReference type="InterPro" id="IPR036249">
    <property type="entry name" value="Thioredoxin-like_sf"/>
</dbReference>
<dbReference type="Pfam" id="PF02630">
    <property type="entry name" value="SCO1-SenC"/>
    <property type="match status" value="1"/>
</dbReference>
<dbReference type="SUPFAM" id="SSF52833">
    <property type="entry name" value="Thioredoxin-like"/>
    <property type="match status" value="1"/>
</dbReference>
<keyword evidence="2 3" id="KW-0186">Copper</keyword>
<reference evidence="7" key="1">
    <citation type="submission" date="2021-01" db="EMBL/GenBank/DDBJ databases">
        <title>Genomic Encyclopedia of Type Strains, Phase IV (KMG-IV): sequencing the most valuable type-strain genomes for metagenomic binning, comparative biology and taxonomic classification.</title>
        <authorList>
            <person name="Goeker M."/>
        </authorList>
    </citation>
    <scope>NUCLEOTIDE SEQUENCE</scope>
    <source>
        <strain evidence="7">DSM 25523</strain>
    </source>
</reference>
<dbReference type="PROSITE" id="PS51352">
    <property type="entry name" value="THIOREDOXIN_2"/>
    <property type="match status" value="1"/>
</dbReference>
<keyword evidence="3" id="KW-0479">Metal-binding</keyword>
<dbReference type="Gene3D" id="3.40.30.10">
    <property type="entry name" value="Glutaredoxin"/>
    <property type="match status" value="1"/>
</dbReference>
<protein>
    <submittedName>
        <fullName evidence="7">Protein SCO1/2</fullName>
    </submittedName>
</protein>
<evidence type="ECO:0000256" key="5">
    <source>
        <dbReference type="SAM" id="Phobius"/>
    </source>
</evidence>
<sequence>MNDQADIQERQEEAGFWQRYWFAVLAAVMIVAIAGVVGYQYWQSKQIPVMKPINDFTLEHLDGSPFHFQDTAGKVRLVTFIYTQCPDVCPQTSKNMEYLQEKLKQENLFGDKVVFLSVTFDPEHDTPEVLRNYAEKFSYDPTGWIFLRGEEQTVFDVAKQFGVGIMKQPDGLYVHTMRTFLIDGEGNMRRAYGMADEMDIDKIMADMEQLAD</sequence>
<feature type="disulfide bond" description="Redox-active" evidence="4">
    <location>
        <begin position="85"/>
        <end position="89"/>
    </location>
</feature>
<proteinExistence type="inferred from homology"/>
<evidence type="ECO:0000256" key="2">
    <source>
        <dbReference type="ARBA" id="ARBA00023008"/>
    </source>
</evidence>
<feature type="transmembrane region" description="Helical" evidence="5">
    <location>
        <begin position="20"/>
        <end position="42"/>
    </location>
</feature>
<keyword evidence="8" id="KW-1185">Reference proteome</keyword>
<feature type="domain" description="Thioredoxin" evidence="6">
    <location>
        <begin position="47"/>
        <end position="212"/>
    </location>
</feature>
<evidence type="ECO:0000313" key="8">
    <source>
        <dbReference type="Proteomes" id="UP000717624"/>
    </source>
</evidence>
<evidence type="ECO:0000259" key="6">
    <source>
        <dbReference type="PROSITE" id="PS51352"/>
    </source>
</evidence>
<dbReference type="PANTHER" id="PTHR12151">
    <property type="entry name" value="ELECTRON TRANSPORT PROTIN SCO1/SENC FAMILY MEMBER"/>
    <property type="match status" value="1"/>
</dbReference>
<comment type="caution">
    <text evidence="7">The sequence shown here is derived from an EMBL/GenBank/DDBJ whole genome shotgun (WGS) entry which is preliminary data.</text>
</comment>
<feature type="binding site" evidence="3">
    <location>
        <position position="85"/>
    </location>
    <ligand>
        <name>Cu cation</name>
        <dbReference type="ChEBI" id="CHEBI:23378"/>
    </ligand>
</feature>
<keyword evidence="4" id="KW-1015">Disulfide bond</keyword>
<dbReference type="AlphaFoldDB" id="A0A938Y460"/>
<dbReference type="InterPro" id="IPR003782">
    <property type="entry name" value="SCO1/SenC"/>
</dbReference>
<name>A0A938Y460_9BACL</name>
<organism evidence="7 8">
    <name type="scientific">Brevibacillus fulvus</name>
    <dbReference type="NCBI Taxonomy" id="1125967"/>
    <lineage>
        <taxon>Bacteria</taxon>
        <taxon>Bacillati</taxon>
        <taxon>Bacillota</taxon>
        <taxon>Bacilli</taxon>
        <taxon>Bacillales</taxon>
        <taxon>Paenibacillaceae</taxon>
        <taxon>Brevibacillus</taxon>
    </lineage>
</organism>
<evidence type="ECO:0000256" key="3">
    <source>
        <dbReference type="PIRSR" id="PIRSR603782-1"/>
    </source>
</evidence>
<dbReference type="Proteomes" id="UP000717624">
    <property type="component" value="Unassembled WGS sequence"/>
</dbReference>
<evidence type="ECO:0000256" key="1">
    <source>
        <dbReference type="ARBA" id="ARBA00010996"/>
    </source>
</evidence>